<keyword evidence="4" id="KW-1185">Reference proteome</keyword>
<dbReference type="AlphaFoldDB" id="A0A7H1BZV5"/>
<evidence type="ECO:0000313" key="3">
    <source>
        <dbReference type="EMBL" id="QNS14260.1"/>
    </source>
</evidence>
<dbReference type="CDD" id="cd17748">
    <property type="entry name" value="BRCT_DNA_ligase_like"/>
    <property type="match status" value="1"/>
</dbReference>
<keyword evidence="1" id="KW-0472">Membrane</keyword>
<dbReference type="InterPro" id="IPR036420">
    <property type="entry name" value="BRCT_dom_sf"/>
</dbReference>
<name>A0A7H1BZV5_9PAST</name>
<dbReference type="KEGG" id="mbos:ICJ55_05655"/>
<keyword evidence="1" id="KW-1133">Transmembrane helix</keyword>
<evidence type="ECO:0000313" key="4">
    <source>
        <dbReference type="Proteomes" id="UP000576260"/>
    </source>
</evidence>
<gene>
    <name evidence="3" type="ORF">ICJ55_05655</name>
</gene>
<dbReference type="RefSeq" id="WP_188155923.1">
    <property type="nucleotide sequence ID" value="NZ_CP061280.1"/>
</dbReference>
<sequence>MDILLFFIFAPSFSFILPRYWKQKRNLSYWLGVPLGIFLGLIIGGLISSQIDQKNYTSSLVLVVLFTSLFIYCLKGITHKKLKDTNTAELTKPNETLETSLLSGNIQFWYTDSKGNSTLRNVKVVTINNVYLEAFDLEKKGYRTFRLESINNEIIDISTGEILSKDKWLESNKTNQTSKYNYKSSKTTTNYNDNSPHICFTGFPKVERELLEALAELNGYRVRKSITKNLNYLVCGNNAGPAKIIEAERRNAEIISEKEFLSRINK</sequence>
<dbReference type="Pfam" id="PF00533">
    <property type="entry name" value="BRCT"/>
    <property type="match status" value="1"/>
</dbReference>
<evidence type="ECO:0000259" key="2">
    <source>
        <dbReference type="Pfam" id="PF00533"/>
    </source>
</evidence>
<protein>
    <recommendedName>
        <fullName evidence="2">BRCT domain-containing protein</fullName>
    </recommendedName>
</protein>
<dbReference type="SUPFAM" id="SSF52113">
    <property type="entry name" value="BRCT domain"/>
    <property type="match status" value="1"/>
</dbReference>
<feature type="transmembrane region" description="Helical" evidence="1">
    <location>
        <begin position="59"/>
        <end position="77"/>
    </location>
</feature>
<proteinExistence type="predicted"/>
<dbReference type="Gene3D" id="3.40.50.10190">
    <property type="entry name" value="BRCT domain"/>
    <property type="match status" value="1"/>
</dbReference>
<dbReference type="InterPro" id="IPR001357">
    <property type="entry name" value="BRCT_dom"/>
</dbReference>
<keyword evidence="1" id="KW-0812">Transmembrane</keyword>
<evidence type="ECO:0000256" key="1">
    <source>
        <dbReference type="SAM" id="Phobius"/>
    </source>
</evidence>
<organism evidence="3 4">
    <name type="scientific">Mannheimia bovis</name>
    <dbReference type="NCBI Taxonomy" id="2770636"/>
    <lineage>
        <taxon>Bacteria</taxon>
        <taxon>Pseudomonadati</taxon>
        <taxon>Pseudomonadota</taxon>
        <taxon>Gammaproteobacteria</taxon>
        <taxon>Pasteurellales</taxon>
        <taxon>Pasteurellaceae</taxon>
        <taxon>Mannheimia</taxon>
    </lineage>
</organism>
<feature type="transmembrane region" description="Helical" evidence="1">
    <location>
        <begin position="30"/>
        <end position="47"/>
    </location>
</feature>
<reference evidence="3 4" key="1">
    <citation type="submission" date="2020-09" db="EMBL/GenBank/DDBJ databases">
        <title>Mannheimia bovis sp.nov., isolated from a cow.</title>
        <authorList>
            <person name="Li F."/>
        </authorList>
    </citation>
    <scope>NUCLEOTIDE SEQUENCE [LARGE SCALE GENOMIC DNA]</scope>
    <source>
        <strain evidence="3 4">ZY190616</strain>
    </source>
</reference>
<accession>A0A7H1BZV5</accession>
<dbReference type="EMBL" id="CP061280">
    <property type="protein sequence ID" value="QNS14260.1"/>
    <property type="molecule type" value="Genomic_DNA"/>
</dbReference>
<feature type="domain" description="BRCT" evidence="2">
    <location>
        <begin position="197"/>
        <end position="262"/>
    </location>
</feature>
<dbReference type="Proteomes" id="UP000576260">
    <property type="component" value="Chromosome"/>
</dbReference>